<dbReference type="EMBL" id="BJZT01000003">
    <property type="protein sequence ID" value="GEO97899.1"/>
    <property type="molecule type" value="Genomic_DNA"/>
</dbReference>
<keyword evidence="4" id="KW-0862">Zinc</keyword>
<keyword evidence="7" id="KW-1185">Reference proteome</keyword>
<evidence type="ECO:0000256" key="1">
    <source>
        <dbReference type="ARBA" id="ARBA00001947"/>
    </source>
</evidence>
<evidence type="ECO:0000313" key="6">
    <source>
        <dbReference type="EMBL" id="GEO97899.1"/>
    </source>
</evidence>
<accession>A0A512IJM5</accession>
<sequence>MPLLCGEPVSGGMLDEGAMPARAWRDLTTIDVATRDMAHAIAVLPVAAIEQHGPHLPLGTDAIIAEGYLARVAALVPDELDVLTLPVQAIGKSDEHDGFAGTLTFSTATALSAWTEIASGIHRAGCRKLVIVTSHGGNSGLIDLVAGDARARFGMLVVTTSWSRLGYPEGLVPDAEIRHGIHAGGIETALMLAIRPDLVRTERAQNFEPRTVAIERDYALLRAGRPAAFAWKAQDLHPSGAIGNATLGTVEVGEALLDHGARLFVDLLDEVARFDL</sequence>
<evidence type="ECO:0000256" key="4">
    <source>
        <dbReference type="ARBA" id="ARBA00022833"/>
    </source>
</evidence>
<dbReference type="GO" id="GO:0009231">
    <property type="term" value="P:riboflavin biosynthetic process"/>
    <property type="evidence" value="ECO:0007669"/>
    <property type="project" value="TreeGrafter"/>
</dbReference>
<evidence type="ECO:0000256" key="2">
    <source>
        <dbReference type="ARBA" id="ARBA00022723"/>
    </source>
</evidence>
<keyword evidence="3" id="KW-0378">Hydrolase</keyword>
<evidence type="ECO:0000313" key="7">
    <source>
        <dbReference type="Proteomes" id="UP000321258"/>
    </source>
</evidence>
<reference evidence="6 7" key="1">
    <citation type="submission" date="2019-07" db="EMBL/GenBank/DDBJ databases">
        <title>Whole genome shotgun sequence of Methylobacterium haplocladii NBRC 107714.</title>
        <authorList>
            <person name="Hosoyama A."/>
            <person name="Uohara A."/>
            <person name="Ohji S."/>
            <person name="Ichikawa N."/>
        </authorList>
    </citation>
    <scope>NUCLEOTIDE SEQUENCE [LARGE SCALE GENOMIC DNA]</scope>
    <source>
        <strain evidence="6 7">NBRC 107714</strain>
    </source>
</reference>
<name>A0A512IJM5_9HYPH</name>
<dbReference type="Pfam" id="PF02633">
    <property type="entry name" value="Creatininase"/>
    <property type="match status" value="1"/>
</dbReference>
<organism evidence="6 7">
    <name type="scientific">Methylobacterium haplocladii</name>
    <dbReference type="NCBI Taxonomy" id="1176176"/>
    <lineage>
        <taxon>Bacteria</taxon>
        <taxon>Pseudomonadati</taxon>
        <taxon>Pseudomonadota</taxon>
        <taxon>Alphaproteobacteria</taxon>
        <taxon>Hyphomicrobiales</taxon>
        <taxon>Methylobacteriaceae</taxon>
        <taxon>Methylobacterium</taxon>
    </lineage>
</organism>
<dbReference type="InterPro" id="IPR003785">
    <property type="entry name" value="Creatininase/forma_Hydrolase"/>
</dbReference>
<evidence type="ECO:0000256" key="3">
    <source>
        <dbReference type="ARBA" id="ARBA00022801"/>
    </source>
</evidence>
<keyword evidence="2" id="KW-0479">Metal-binding</keyword>
<gene>
    <name evidence="6" type="ORF">MHA02_02870</name>
</gene>
<dbReference type="GO" id="GO:0046872">
    <property type="term" value="F:metal ion binding"/>
    <property type="evidence" value="ECO:0007669"/>
    <property type="project" value="UniProtKB-KW"/>
</dbReference>
<dbReference type="InterPro" id="IPR024087">
    <property type="entry name" value="Creatininase-like_sf"/>
</dbReference>
<comment type="similarity">
    <text evidence="5">Belongs to the creatininase superfamily.</text>
</comment>
<dbReference type="Proteomes" id="UP000321258">
    <property type="component" value="Unassembled WGS sequence"/>
</dbReference>
<dbReference type="PANTHER" id="PTHR35005">
    <property type="entry name" value="3-DEHYDRO-SCYLLO-INOSOSE HYDROLASE"/>
    <property type="match status" value="1"/>
</dbReference>
<dbReference type="SUPFAM" id="SSF102215">
    <property type="entry name" value="Creatininase"/>
    <property type="match status" value="1"/>
</dbReference>
<evidence type="ECO:0000256" key="5">
    <source>
        <dbReference type="ARBA" id="ARBA00024029"/>
    </source>
</evidence>
<dbReference type="GO" id="GO:0016811">
    <property type="term" value="F:hydrolase activity, acting on carbon-nitrogen (but not peptide) bonds, in linear amides"/>
    <property type="evidence" value="ECO:0007669"/>
    <property type="project" value="TreeGrafter"/>
</dbReference>
<protein>
    <submittedName>
        <fullName evidence="6">Creatininase</fullName>
    </submittedName>
</protein>
<proteinExistence type="inferred from homology"/>
<dbReference type="Gene3D" id="3.40.50.10310">
    <property type="entry name" value="Creatininase"/>
    <property type="match status" value="1"/>
</dbReference>
<dbReference type="PANTHER" id="PTHR35005:SF1">
    <property type="entry name" value="2-AMINO-5-FORMYLAMINO-6-RIBOSYLAMINOPYRIMIDIN-4(3H)-ONE 5'-MONOPHOSPHATE DEFORMYLASE"/>
    <property type="match status" value="1"/>
</dbReference>
<dbReference type="AlphaFoldDB" id="A0A512IJM5"/>
<comment type="cofactor">
    <cofactor evidence="1">
        <name>Zn(2+)</name>
        <dbReference type="ChEBI" id="CHEBI:29105"/>
    </cofactor>
</comment>
<comment type="caution">
    <text evidence="6">The sequence shown here is derived from an EMBL/GenBank/DDBJ whole genome shotgun (WGS) entry which is preliminary data.</text>
</comment>